<evidence type="ECO:0008006" key="11">
    <source>
        <dbReference type="Google" id="ProtNLM"/>
    </source>
</evidence>
<evidence type="ECO:0000313" key="10">
    <source>
        <dbReference type="Proteomes" id="UP000620064"/>
    </source>
</evidence>
<evidence type="ECO:0000256" key="6">
    <source>
        <dbReference type="ARBA" id="ARBA00022989"/>
    </source>
</evidence>
<evidence type="ECO:0000256" key="2">
    <source>
        <dbReference type="ARBA" id="ARBA00009773"/>
    </source>
</evidence>
<evidence type="ECO:0000256" key="7">
    <source>
        <dbReference type="ARBA" id="ARBA00023136"/>
    </source>
</evidence>
<evidence type="ECO:0000256" key="5">
    <source>
        <dbReference type="ARBA" id="ARBA00022692"/>
    </source>
</evidence>
<organism evidence="9 10">
    <name type="scientific">Cloacibacterium rupense</name>
    <dbReference type="NCBI Taxonomy" id="517423"/>
    <lineage>
        <taxon>Bacteria</taxon>
        <taxon>Pseudomonadati</taxon>
        <taxon>Bacteroidota</taxon>
        <taxon>Flavobacteriia</taxon>
        <taxon>Flavobacteriales</taxon>
        <taxon>Weeksellaceae</taxon>
    </lineage>
</organism>
<name>A0ABQ2NL57_9FLAO</name>
<keyword evidence="7 8" id="KW-0472">Membrane</keyword>
<dbReference type="PANTHER" id="PTHR21716:SF53">
    <property type="entry name" value="PERMEASE PERM-RELATED"/>
    <property type="match status" value="1"/>
</dbReference>
<dbReference type="InterPro" id="IPR002549">
    <property type="entry name" value="AI-2E-like"/>
</dbReference>
<feature type="transmembrane region" description="Helical" evidence="8">
    <location>
        <begin position="246"/>
        <end position="267"/>
    </location>
</feature>
<sequence length="305" mass="34391">MISLLILLSSIYLLFFFFGTQLSSFSKDLPHLEKQFITVFNDLQRWVSRTFDVNTNEQFKYLNEGLNKLLSSSGIILGFTLSIFSSGLGFMFFCLLFFIFILNYRRILNRFIVNVFDEKHKGKVEDIVSEIQNMTKKYISGLIIQIFIVSIITSIVLSILGVKYAILIGVLTGILNVIPYLGIVISMLIACFISFATGSASTTVYVFLAYIGIHAFDGNIILPFVVGSKVKINALFSFIGIIIGEQLWGISGMFLCIPALAIIKIIFERVEGLQPWGKLLGEEDKPTKKKRRVKISETITLEEKD</sequence>
<keyword evidence="6 8" id="KW-1133">Transmembrane helix</keyword>
<dbReference type="EMBL" id="BMLV01000002">
    <property type="protein sequence ID" value="GGP03987.1"/>
    <property type="molecule type" value="Genomic_DNA"/>
</dbReference>
<feature type="transmembrane region" description="Helical" evidence="8">
    <location>
        <begin position="205"/>
        <end position="226"/>
    </location>
</feature>
<evidence type="ECO:0000256" key="4">
    <source>
        <dbReference type="ARBA" id="ARBA00022475"/>
    </source>
</evidence>
<feature type="transmembrane region" description="Helical" evidence="8">
    <location>
        <begin position="166"/>
        <end position="193"/>
    </location>
</feature>
<evidence type="ECO:0000256" key="8">
    <source>
        <dbReference type="SAM" id="Phobius"/>
    </source>
</evidence>
<comment type="similarity">
    <text evidence="2">Belongs to the autoinducer-2 exporter (AI-2E) (TC 2.A.86) family.</text>
</comment>
<comment type="caution">
    <text evidence="9">The sequence shown here is derived from an EMBL/GenBank/DDBJ whole genome shotgun (WGS) entry which is preliminary data.</text>
</comment>
<dbReference type="Pfam" id="PF01594">
    <property type="entry name" value="AI-2E_transport"/>
    <property type="match status" value="1"/>
</dbReference>
<reference evidence="10" key="1">
    <citation type="journal article" date="2019" name="Int. J. Syst. Evol. Microbiol.">
        <title>The Global Catalogue of Microorganisms (GCM) 10K type strain sequencing project: providing services to taxonomists for standard genome sequencing and annotation.</title>
        <authorList>
            <consortium name="The Broad Institute Genomics Platform"/>
            <consortium name="The Broad Institute Genome Sequencing Center for Infectious Disease"/>
            <person name="Wu L."/>
            <person name="Ma J."/>
        </authorList>
    </citation>
    <scope>NUCLEOTIDE SEQUENCE [LARGE SCALE GENOMIC DNA]</scope>
    <source>
        <strain evidence="10">CGMCC 1.7656</strain>
    </source>
</reference>
<proteinExistence type="inferred from homology"/>
<keyword evidence="3" id="KW-0813">Transport</keyword>
<protein>
    <recommendedName>
        <fullName evidence="11">AI-2E family transporter</fullName>
    </recommendedName>
</protein>
<evidence type="ECO:0000256" key="1">
    <source>
        <dbReference type="ARBA" id="ARBA00004651"/>
    </source>
</evidence>
<feature type="transmembrane region" description="Helical" evidence="8">
    <location>
        <begin position="138"/>
        <end position="160"/>
    </location>
</feature>
<feature type="transmembrane region" description="Helical" evidence="8">
    <location>
        <begin position="75"/>
        <end position="102"/>
    </location>
</feature>
<evidence type="ECO:0000313" key="9">
    <source>
        <dbReference type="EMBL" id="GGP03987.1"/>
    </source>
</evidence>
<comment type="subcellular location">
    <subcellularLocation>
        <location evidence="1">Cell membrane</location>
        <topology evidence="1">Multi-pass membrane protein</topology>
    </subcellularLocation>
</comment>
<gene>
    <name evidence="9" type="ORF">GCM10010992_14500</name>
</gene>
<keyword evidence="4" id="KW-1003">Cell membrane</keyword>
<evidence type="ECO:0000256" key="3">
    <source>
        <dbReference type="ARBA" id="ARBA00022448"/>
    </source>
</evidence>
<dbReference type="Proteomes" id="UP000620064">
    <property type="component" value="Unassembled WGS sequence"/>
</dbReference>
<dbReference type="PANTHER" id="PTHR21716">
    <property type="entry name" value="TRANSMEMBRANE PROTEIN"/>
    <property type="match status" value="1"/>
</dbReference>
<accession>A0ABQ2NL57</accession>
<keyword evidence="5 8" id="KW-0812">Transmembrane</keyword>
<keyword evidence="10" id="KW-1185">Reference proteome</keyword>